<organism evidence="4 5">
    <name type="scientific">Chitinophaga oryziterrae</name>
    <dbReference type="NCBI Taxonomy" id="1031224"/>
    <lineage>
        <taxon>Bacteria</taxon>
        <taxon>Pseudomonadati</taxon>
        <taxon>Bacteroidota</taxon>
        <taxon>Chitinophagia</taxon>
        <taxon>Chitinophagales</taxon>
        <taxon>Chitinophagaceae</taxon>
        <taxon>Chitinophaga</taxon>
    </lineage>
</organism>
<dbReference type="InterPro" id="IPR023155">
    <property type="entry name" value="Cyt_c-552/4"/>
</dbReference>
<evidence type="ECO:0000256" key="2">
    <source>
        <dbReference type="SAM" id="SignalP"/>
    </source>
</evidence>
<dbReference type="EMBL" id="WRXO01000005">
    <property type="protein sequence ID" value="MVT42815.1"/>
    <property type="molecule type" value="Genomic_DNA"/>
</dbReference>
<evidence type="ECO:0000313" key="5">
    <source>
        <dbReference type="Proteomes" id="UP000468388"/>
    </source>
</evidence>
<feature type="chain" id="PRO_5026755689" description="Cytochrome c-552/4 domain-containing protein" evidence="2">
    <location>
        <begin position="21"/>
        <end position="403"/>
    </location>
</feature>
<proteinExistence type="predicted"/>
<reference evidence="4 5" key="1">
    <citation type="submission" date="2019-12" db="EMBL/GenBank/DDBJ databases">
        <title>The draft genomic sequence of strain Chitinophaga oryziterrae JCM 16595.</title>
        <authorList>
            <person name="Zhang X."/>
        </authorList>
    </citation>
    <scope>NUCLEOTIDE SEQUENCE [LARGE SCALE GENOMIC DNA]</scope>
    <source>
        <strain evidence="4 5">JCM 16595</strain>
    </source>
</reference>
<dbReference type="RefSeq" id="WP_157301414.1">
    <property type="nucleotide sequence ID" value="NZ_BAAAZB010000002.1"/>
</dbReference>
<dbReference type="CDD" id="cd08168">
    <property type="entry name" value="Cytochrom_C3"/>
    <property type="match status" value="1"/>
</dbReference>
<accession>A0A6N8JC05</accession>
<dbReference type="PANTHER" id="PTHR35038">
    <property type="entry name" value="DISSIMILATORY SULFITE REDUCTASE SIRA"/>
    <property type="match status" value="1"/>
</dbReference>
<dbReference type="PROSITE" id="PS51257">
    <property type="entry name" value="PROKAR_LIPOPROTEIN"/>
    <property type="match status" value="1"/>
</dbReference>
<sequence length="403" mass="44748">MNKRLLYVCCFIVSCIIVLSQCVSKQRSTGLRGEQFAGAATCAGCHKNIYDSYLATAHYNTSHPASQSTVKGNFNDTFIYSNAMKVVMEARDSGLFQAGYVNDTLQELHRFDIAIGSGRKAQTFLYWEAGKYFQLPVSYFVSAHAWANSPGFPAAHPKFDRMIPSTCFGCHSSMVGVKSTEMTGLHITEQFEKNQLVYGIDCERCHGPGAEHVAFHTAHPQEQQAKYMTKTGSLKNQQKLDMCAVCHSGLKTPQRSVFDFRPGDKLSDYIYADITRPAKPSEMDVHGTQYQLFTASKCYIKSENMNCSSCHNPHSGDKQEVFSQRCMSCHTTASHNFCKLTTLPEAVLAKNCIDCHMPALPSGSITLLTNGHLSPTPDSIRTHLITVYGDETKKVIARLTKKL</sequence>
<dbReference type="PANTHER" id="PTHR35038:SF8">
    <property type="entry name" value="C-TYPE POLYHEME CYTOCHROME OMCC"/>
    <property type="match status" value="1"/>
</dbReference>
<dbReference type="Pfam" id="PF13435">
    <property type="entry name" value="Cytochrome_C554"/>
    <property type="match status" value="1"/>
</dbReference>
<dbReference type="InterPro" id="IPR051829">
    <property type="entry name" value="Multiheme_Cytochr_ET"/>
</dbReference>
<dbReference type="Gene3D" id="1.10.1130.10">
    <property type="entry name" value="Flavocytochrome C3, Chain A"/>
    <property type="match status" value="1"/>
</dbReference>
<evidence type="ECO:0000256" key="1">
    <source>
        <dbReference type="ARBA" id="ARBA00022729"/>
    </source>
</evidence>
<evidence type="ECO:0000259" key="3">
    <source>
        <dbReference type="Pfam" id="PF13435"/>
    </source>
</evidence>
<evidence type="ECO:0000313" key="4">
    <source>
        <dbReference type="EMBL" id="MVT42815.1"/>
    </source>
</evidence>
<comment type="caution">
    <text evidence="4">The sequence shown here is derived from an EMBL/GenBank/DDBJ whole genome shotgun (WGS) entry which is preliminary data.</text>
</comment>
<feature type="domain" description="Cytochrome c-552/4" evidence="3">
    <location>
        <begin position="164"/>
        <end position="207"/>
    </location>
</feature>
<name>A0A6N8JC05_9BACT</name>
<dbReference type="OrthoDB" id="9814800at2"/>
<gene>
    <name evidence="4" type="ORF">GO495_19630</name>
</gene>
<protein>
    <recommendedName>
        <fullName evidence="3">Cytochrome c-552/4 domain-containing protein</fullName>
    </recommendedName>
</protein>
<feature type="signal peptide" evidence="2">
    <location>
        <begin position="1"/>
        <end position="20"/>
    </location>
</feature>
<dbReference type="AlphaFoldDB" id="A0A6N8JC05"/>
<keyword evidence="1 2" id="KW-0732">Signal</keyword>
<keyword evidence="5" id="KW-1185">Reference proteome</keyword>
<dbReference type="InterPro" id="IPR036280">
    <property type="entry name" value="Multihaem_cyt_sf"/>
</dbReference>
<dbReference type="SUPFAM" id="SSF48695">
    <property type="entry name" value="Multiheme cytochromes"/>
    <property type="match status" value="1"/>
</dbReference>
<dbReference type="Proteomes" id="UP000468388">
    <property type="component" value="Unassembled WGS sequence"/>
</dbReference>